<keyword evidence="2" id="KW-1185">Reference proteome</keyword>
<accession>A0A4Y2NN78</accession>
<name>A0A4Y2NN78_ARAVE</name>
<dbReference type="EMBL" id="BGPR01009550">
    <property type="protein sequence ID" value="GBN40751.1"/>
    <property type="molecule type" value="Genomic_DNA"/>
</dbReference>
<gene>
    <name evidence="1" type="ORF">AVEN_218918_1</name>
</gene>
<evidence type="ECO:0000313" key="1">
    <source>
        <dbReference type="EMBL" id="GBN40751.1"/>
    </source>
</evidence>
<dbReference type="Proteomes" id="UP000499080">
    <property type="component" value="Unassembled WGS sequence"/>
</dbReference>
<comment type="caution">
    <text evidence="1">The sequence shown here is derived from an EMBL/GenBank/DDBJ whole genome shotgun (WGS) entry which is preliminary data.</text>
</comment>
<evidence type="ECO:0000313" key="2">
    <source>
        <dbReference type="Proteomes" id="UP000499080"/>
    </source>
</evidence>
<organism evidence="1 2">
    <name type="scientific">Araneus ventricosus</name>
    <name type="common">Orbweaver spider</name>
    <name type="synonym">Epeira ventricosa</name>
    <dbReference type="NCBI Taxonomy" id="182803"/>
    <lineage>
        <taxon>Eukaryota</taxon>
        <taxon>Metazoa</taxon>
        <taxon>Ecdysozoa</taxon>
        <taxon>Arthropoda</taxon>
        <taxon>Chelicerata</taxon>
        <taxon>Arachnida</taxon>
        <taxon>Araneae</taxon>
        <taxon>Araneomorphae</taxon>
        <taxon>Entelegynae</taxon>
        <taxon>Araneoidea</taxon>
        <taxon>Araneidae</taxon>
        <taxon>Araneus</taxon>
    </lineage>
</organism>
<proteinExistence type="predicted"/>
<reference evidence="1 2" key="1">
    <citation type="journal article" date="2019" name="Sci. Rep.">
        <title>Orb-weaving spider Araneus ventricosus genome elucidates the spidroin gene catalogue.</title>
        <authorList>
            <person name="Kono N."/>
            <person name="Nakamura H."/>
            <person name="Ohtoshi R."/>
            <person name="Moran D.A.P."/>
            <person name="Shinohara A."/>
            <person name="Yoshida Y."/>
            <person name="Fujiwara M."/>
            <person name="Mori M."/>
            <person name="Tomita M."/>
            <person name="Arakawa K."/>
        </authorList>
    </citation>
    <scope>NUCLEOTIDE SEQUENCE [LARGE SCALE GENOMIC DNA]</scope>
</reference>
<evidence type="ECO:0008006" key="3">
    <source>
        <dbReference type="Google" id="ProtNLM"/>
    </source>
</evidence>
<dbReference type="OrthoDB" id="5419617at2759"/>
<sequence>MRQSRHMSPVTIERNFFITYTYTIWDLQTRTTLKSWRRVSPSSIPVKPRRDAVEAFRLTTGHDCLAAHLHRLDISTEPFCPLCDSGEVMERDHLLRCGALLGLTGVSRYWETRALFRQ</sequence>
<protein>
    <recommendedName>
        <fullName evidence="3">Reverse transcriptase zinc-binding domain-containing protein</fullName>
    </recommendedName>
</protein>
<dbReference type="AlphaFoldDB" id="A0A4Y2NN78"/>